<organism evidence="1 2">
    <name type="scientific">Bauhinia variegata</name>
    <name type="common">Purple orchid tree</name>
    <name type="synonym">Phanera variegata</name>
    <dbReference type="NCBI Taxonomy" id="167791"/>
    <lineage>
        <taxon>Eukaryota</taxon>
        <taxon>Viridiplantae</taxon>
        <taxon>Streptophyta</taxon>
        <taxon>Embryophyta</taxon>
        <taxon>Tracheophyta</taxon>
        <taxon>Spermatophyta</taxon>
        <taxon>Magnoliopsida</taxon>
        <taxon>eudicotyledons</taxon>
        <taxon>Gunneridae</taxon>
        <taxon>Pentapetalae</taxon>
        <taxon>rosids</taxon>
        <taxon>fabids</taxon>
        <taxon>Fabales</taxon>
        <taxon>Fabaceae</taxon>
        <taxon>Cercidoideae</taxon>
        <taxon>Cercideae</taxon>
        <taxon>Bauhiniinae</taxon>
        <taxon>Bauhinia</taxon>
    </lineage>
</organism>
<dbReference type="EMBL" id="CM039430">
    <property type="protein sequence ID" value="KAI4344793.1"/>
    <property type="molecule type" value="Genomic_DNA"/>
</dbReference>
<sequence length="517" mass="57943">MEDLRAFMGFNVSDVDDEYSSSNNASDVDDEYSSSNNAHWSRKGLKEDEEVQFSEAEGWGDSGEGYILAPDHQQKDNLAFDTVSPSLSTVDIIRIAGKKFVGSSSESVDFQSLTSHAYDSSFFRLSNEEKEDVGLVESLLASAGKVAHQQFELASTLLNHCHSLSSKTGNAVKRVVSYFSEALRGRLDREEGKISAEVLSQRQSFHPDDQAFMNLDPSFLAYHVLLPFCQVSFFCGIQAIIENVKGAKKIHVIDFAIRRGVQWSILMQALESRHECPVELLKISAIGTTSKNSLEDAGKRLMNFAETMNIPFSFNIVMVSNMLDLHKNLFVIDPEEKLVVYSNTILRSMLSQPGRLESVMKVIQSINPAIMVVAEIEAKHNAACFVNRFTEALFYFGTYFDCVEACMKKDDPNRMILESAYFGQGIRNIVAMEGEERKVRNVTVDVWRALFERFGMVEKELSVSSLYQSELVAKRFACGSSCTFGMNKNCLLIGWKGTPLHSLSVWEFLDDDDDDGE</sequence>
<evidence type="ECO:0000313" key="2">
    <source>
        <dbReference type="Proteomes" id="UP000828941"/>
    </source>
</evidence>
<comment type="caution">
    <text evidence="1">The sequence shown here is derived from an EMBL/GenBank/DDBJ whole genome shotgun (WGS) entry which is preliminary data.</text>
</comment>
<accession>A0ACB9P8L9</accession>
<proteinExistence type="predicted"/>
<dbReference type="Proteomes" id="UP000828941">
    <property type="component" value="Chromosome 5"/>
</dbReference>
<evidence type="ECO:0000313" key="1">
    <source>
        <dbReference type="EMBL" id="KAI4344793.1"/>
    </source>
</evidence>
<keyword evidence="2" id="KW-1185">Reference proteome</keyword>
<gene>
    <name evidence="1" type="ORF">L6164_011982</name>
</gene>
<protein>
    <submittedName>
        <fullName evidence="1">Uncharacterized protein</fullName>
    </submittedName>
</protein>
<name>A0ACB9P8L9_BAUVA</name>
<reference evidence="1 2" key="1">
    <citation type="journal article" date="2022" name="DNA Res.">
        <title>Chromosomal-level genome assembly of the orchid tree Bauhinia variegata (Leguminosae; Cercidoideae) supports the allotetraploid origin hypothesis of Bauhinia.</title>
        <authorList>
            <person name="Zhong Y."/>
            <person name="Chen Y."/>
            <person name="Zheng D."/>
            <person name="Pang J."/>
            <person name="Liu Y."/>
            <person name="Luo S."/>
            <person name="Meng S."/>
            <person name="Qian L."/>
            <person name="Wei D."/>
            <person name="Dai S."/>
            <person name="Zhou R."/>
        </authorList>
    </citation>
    <scope>NUCLEOTIDE SEQUENCE [LARGE SCALE GENOMIC DNA]</scope>
    <source>
        <strain evidence="1">BV-YZ2020</strain>
    </source>
</reference>